<evidence type="ECO:0000256" key="2">
    <source>
        <dbReference type="SAM" id="SignalP"/>
    </source>
</evidence>
<organism evidence="4 5">
    <name type="scientific">Owenia fusiformis</name>
    <name type="common">Polychaete worm</name>
    <dbReference type="NCBI Taxonomy" id="6347"/>
    <lineage>
        <taxon>Eukaryota</taxon>
        <taxon>Metazoa</taxon>
        <taxon>Spiralia</taxon>
        <taxon>Lophotrochozoa</taxon>
        <taxon>Annelida</taxon>
        <taxon>Polychaeta</taxon>
        <taxon>Sedentaria</taxon>
        <taxon>Canalipalpata</taxon>
        <taxon>Sabellida</taxon>
        <taxon>Oweniida</taxon>
        <taxon>Oweniidae</taxon>
        <taxon>Owenia</taxon>
    </lineage>
</organism>
<dbReference type="OrthoDB" id="10025477at2759"/>
<name>A0A8S4N3N7_OWEFU</name>
<dbReference type="InterPro" id="IPR012674">
    <property type="entry name" value="Calycin"/>
</dbReference>
<dbReference type="Pfam" id="PF08212">
    <property type="entry name" value="Lipocalin_2"/>
    <property type="match status" value="1"/>
</dbReference>
<keyword evidence="5" id="KW-1185">Reference proteome</keyword>
<feature type="chain" id="PRO_5035753743" description="Lipocalin/cytosolic fatty-acid binding domain-containing protein" evidence="2">
    <location>
        <begin position="25"/>
        <end position="193"/>
    </location>
</feature>
<keyword evidence="2" id="KW-0732">Signal</keyword>
<dbReference type="Proteomes" id="UP000749559">
    <property type="component" value="Unassembled WGS sequence"/>
</dbReference>
<dbReference type="InterPro" id="IPR000566">
    <property type="entry name" value="Lipocln_cytosolic_FA-bd_dom"/>
</dbReference>
<reference evidence="4" key="1">
    <citation type="submission" date="2022-03" db="EMBL/GenBank/DDBJ databases">
        <authorList>
            <person name="Martin C."/>
        </authorList>
    </citation>
    <scope>NUCLEOTIDE SEQUENCE</scope>
</reference>
<dbReference type="EMBL" id="CAIIXF020000001">
    <property type="protein sequence ID" value="CAH1775341.1"/>
    <property type="molecule type" value="Genomic_DNA"/>
</dbReference>
<dbReference type="Gene3D" id="2.40.128.20">
    <property type="match status" value="1"/>
</dbReference>
<dbReference type="PANTHER" id="PTHR10612">
    <property type="entry name" value="APOLIPOPROTEIN D"/>
    <property type="match status" value="1"/>
</dbReference>
<accession>A0A8S4N3N7</accession>
<feature type="domain" description="Lipocalin/cytosolic fatty-acid binding" evidence="3">
    <location>
        <begin position="40"/>
        <end position="184"/>
    </location>
</feature>
<evidence type="ECO:0000256" key="1">
    <source>
        <dbReference type="ARBA" id="ARBA00023121"/>
    </source>
</evidence>
<sequence>MSSSRYQMVLGLVLLVTAVSSVHGGSCPSPSPAKGYTDKAYYGLWYEIGKIQTAGGAYFEKDCVCTTINVKPKKGANNGDATAVNSCRKLKPNGDFLNATGSLTNEGPKGKWKEGFFWFTPKVDYTIIELGPDFAVEFDCGSTFGLVNYCIHILSRTPTQNKTLTTTLLKKAINMGLNVDNLDFKQTLQDGCW</sequence>
<feature type="signal peptide" evidence="2">
    <location>
        <begin position="1"/>
        <end position="24"/>
    </location>
</feature>
<dbReference type="SUPFAM" id="SSF50814">
    <property type="entry name" value="Lipocalins"/>
    <property type="match status" value="1"/>
</dbReference>
<gene>
    <name evidence="4" type="ORF">OFUS_LOCUS2661</name>
</gene>
<proteinExistence type="predicted"/>
<comment type="caution">
    <text evidence="4">The sequence shown here is derived from an EMBL/GenBank/DDBJ whole genome shotgun (WGS) entry which is preliminary data.</text>
</comment>
<dbReference type="AlphaFoldDB" id="A0A8S4N3N7"/>
<dbReference type="GO" id="GO:0006629">
    <property type="term" value="P:lipid metabolic process"/>
    <property type="evidence" value="ECO:0007669"/>
    <property type="project" value="TreeGrafter"/>
</dbReference>
<dbReference type="PANTHER" id="PTHR10612:SF62">
    <property type="entry name" value="LIPOCALIN_CYTOSOLIC FATTY-ACID BINDING DOMAIN-CONTAINING PROTEIN"/>
    <property type="match status" value="1"/>
</dbReference>
<dbReference type="GO" id="GO:0005737">
    <property type="term" value="C:cytoplasm"/>
    <property type="evidence" value="ECO:0007669"/>
    <property type="project" value="TreeGrafter"/>
</dbReference>
<protein>
    <recommendedName>
        <fullName evidence="3">Lipocalin/cytosolic fatty-acid binding domain-containing protein</fullName>
    </recommendedName>
</protein>
<evidence type="ECO:0000259" key="3">
    <source>
        <dbReference type="Pfam" id="PF08212"/>
    </source>
</evidence>
<dbReference type="GO" id="GO:0008289">
    <property type="term" value="F:lipid binding"/>
    <property type="evidence" value="ECO:0007669"/>
    <property type="project" value="UniProtKB-KW"/>
</dbReference>
<dbReference type="GO" id="GO:0000302">
    <property type="term" value="P:response to reactive oxygen species"/>
    <property type="evidence" value="ECO:0007669"/>
    <property type="project" value="TreeGrafter"/>
</dbReference>
<evidence type="ECO:0000313" key="4">
    <source>
        <dbReference type="EMBL" id="CAH1775341.1"/>
    </source>
</evidence>
<evidence type="ECO:0000313" key="5">
    <source>
        <dbReference type="Proteomes" id="UP000749559"/>
    </source>
</evidence>
<keyword evidence="1" id="KW-0446">Lipid-binding</keyword>